<evidence type="ECO:0000313" key="2">
    <source>
        <dbReference type="Proteomes" id="UP000554520"/>
    </source>
</evidence>
<evidence type="ECO:0000313" key="1">
    <source>
        <dbReference type="EMBL" id="MBB3149656.1"/>
    </source>
</evidence>
<reference evidence="1 2" key="1">
    <citation type="submission" date="2020-08" db="EMBL/GenBank/DDBJ databases">
        <title>Genomic Encyclopedia of Type Strains, Phase III (KMG-III): the genomes of soil and plant-associated and newly described type strains.</title>
        <authorList>
            <person name="Whitman W."/>
        </authorList>
    </citation>
    <scope>NUCLEOTIDE SEQUENCE [LARGE SCALE GENOMIC DNA]</scope>
    <source>
        <strain evidence="1 2">CECT 7015</strain>
    </source>
</reference>
<accession>A0A839UF69</accession>
<keyword evidence="2" id="KW-1185">Reference proteome</keyword>
<dbReference type="EMBL" id="JACHXN010000038">
    <property type="protein sequence ID" value="MBB3149656.1"/>
    <property type="molecule type" value="Genomic_DNA"/>
</dbReference>
<proteinExistence type="predicted"/>
<name>A0A839UF69_9HYPH</name>
<organism evidence="1 2">
    <name type="scientific">Phyllobacterium trifolii</name>
    <dbReference type="NCBI Taxonomy" id="300193"/>
    <lineage>
        <taxon>Bacteria</taxon>
        <taxon>Pseudomonadati</taxon>
        <taxon>Pseudomonadota</taxon>
        <taxon>Alphaproteobacteria</taxon>
        <taxon>Hyphomicrobiales</taxon>
        <taxon>Phyllobacteriaceae</taxon>
        <taxon>Phyllobacterium</taxon>
    </lineage>
</organism>
<dbReference type="AlphaFoldDB" id="A0A839UF69"/>
<sequence>MAQKPQQPMLGLLAHCKFKFPHGELVEPRTIFCRIVHDDAMDCYTHPVHGIDGEGS</sequence>
<comment type="caution">
    <text evidence="1">The sequence shown here is derived from an EMBL/GenBank/DDBJ whole genome shotgun (WGS) entry which is preliminary data.</text>
</comment>
<dbReference type="Proteomes" id="UP000554520">
    <property type="component" value="Unassembled WGS sequence"/>
</dbReference>
<gene>
    <name evidence="1" type="ORF">FHS21_006110</name>
</gene>
<protein>
    <submittedName>
        <fullName evidence="1">Uncharacterized protein</fullName>
    </submittedName>
</protein>